<gene>
    <name evidence="1" type="ORF">MENTE1834_LOCUS38082</name>
</gene>
<dbReference type="EMBL" id="CAVMJV010000081">
    <property type="protein sequence ID" value="CAK5090303.1"/>
    <property type="molecule type" value="Genomic_DNA"/>
</dbReference>
<organism evidence="1 2">
    <name type="scientific">Meloidogyne enterolobii</name>
    <name type="common">Root-knot nematode worm</name>
    <name type="synonym">Meloidogyne mayaguensis</name>
    <dbReference type="NCBI Taxonomy" id="390850"/>
    <lineage>
        <taxon>Eukaryota</taxon>
        <taxon>Metazoa</taxon>
        <taxon>Ecdysozoa</taxon>
        <taxon>Nematoda</taxon>
        <taxon>Chromadorea</taxon>
        <taxon>Rhabditida</taxon>
        <taxon>Tylenchina</taxon>
        <taxon>Tylenchomorpha</taxon>
        <taxon>Tylenchoidea</taxon>
        <taxon>Meloidogynidae</taxon>
        <taxon>Meloidogyninae</taxon>
        <taxon>Meloidogyne</taxon>
    </lineage>
</organism>
<proteinExistence type="predicted"/>
<evidence type="ECO:0000313" key="1">
    <source>
        <dbReference type="EMBL" id="CAK5090303.1"/>
    </source>
</evidence>
<evidence type="ECO:0000313" key="2">
    <source>
        <dbReference type="Proteomes" id="UP001497535"/>
    </source>
</evidence>
<name>A0ACB1AGB7_MELEN</name>
<sequence>MFLFGILFVVMNAGIFVWLNNVLGKYTFFPECFCILIYSGKQVLSIFLMFFVFRNKYIFVFSLKHVCFEVVLKTLKATCFANLRT</sequence>
<keyword evidence="2" id="KW-1185">Reference proteome</keyword>
<reference evidence="1" key="1">
    <citation type="submission" date="2023-11" db="EMBL/GenBank/DDBJ databases">
        <authorList>
            <person name="Poullet M."/>
        </authorList>
    </citation>
    <scope>NUCLEOTIDE SEQUENCE</scope>
    <source>
        <strain evidence="1">E1834</strain>
    </source>
</reference>
<dbReference type="Proteomes" id="UP001497535">
    <property type="component" value="Unassembled WGS sequence"/>
</dbReference>
<accession>A0ACB1AGB7</accession>
<protein>
    <submittedName>
        <fullName evidence="1">Uncharacterized protein</fullName>
    </submittedName>
</protein>
<comment type="caution">
    <text evidence="1">The sequence shown here is derived from an EMBL/GenBank/DDBJ whole genome shotgun (WGS) entry which is preliminary data.</text>
</comment>